<comment type="caution">
    <text evidence="1">The sequence shown here is derived from an EMBL/GenBank/DDBJ whole genome shotgun (WGS) entry which is preliminary data.</text>
</comment>
<dbReference type="OrthoDB" id="9933243at2"/>
<accession>A0A4S8QBB3</accession>
<organism evidence="1 2">
    <name type="scientific">Glycomyces buryatensis</name>
    <dbReference type="NCBI Taxonomy" id="2570927"/>
    <lineage>
        <taxon>Bacteria</taxon>
        <taxon>Bacillati</taxon>
        <taxon>Actinomycetota</taxon>
        <taxon>Actinomycetes</taxon>
        <taxon>Glycomycetales</taxon>
        <taxon>Glycomycetaceae</taxon>
        <taxon>Glycomyces</taxon>
    </lineage>
</organism>
<reference evidence="1 2" key="2">
    <citation type="submission" date="2019-05" db="EMBL/GenBank/DDBJ databases">
        <title>Glycomyces buryatensis sp. nov.</title>
        <authorList>
            <person name="Nikitina E."/>
        </authorList>
    </citation>
    <scope>NUCLEOTIDE SEQUENCE [LARGE SCALE GENOMIC DNA]</scope>
    <source>
        <strain evidence="1 2">18</strain>
    </source>
</reference>
<dbReference type="RefSeq" id="WP_136534601.1">
    <property type="nucleotide sequence ID" value="NZ_STGY01000042.1"/>
</dbReference>
<reference evidence="2" key="1">
    <citation type="submission" date="2019-04" db="EMBL/GenBank/DDBJ databases">
        <title>Nocardioides xinjiangensis sp. nov.</title>
        <authorList>
            <person name="Liu S."/>
        </authorList>
    </citation>
    <scope>NUCLEOTIDE SEQUENCE [LARGE SCALE GENOMIC DNA]</scope>
    <source>
        <strain evidence="2">18</strain>
    </source>
</reference>
<sequence length="66" mass="7195">MLRINLPAGLSFREADILAHWIVAEIANRHEGSALWGNLGREFDSSAFALLSRKPGSTVSGKTTEK</sequence>
<keyword evidence="2" id="KW-1185">Reference proteome</keyword>
<dbReference type="Proteomes" id="UP000308760">
    <property type="component" value="Unassembled WGS sequence"/>
</dbReference>
<gene>
    <name evidence="1" type="ORF">FAB82_11100</name>
</gene>
<evidence type="ECO:0000313" key="1">
    <source>
        <dbReference type="EMBL" id="THV41638.1"/>
    </source>
</evidence>
<evidence type="ECO:0000313" key="2">
    <source>
        <dbReference type="Proteomes" id="UP000308760"/>
    </source>
</evidence>
<proteinExistence type="predicted"/>
<protein>
    <submittedName>
        <fullName evidence="1">Uncharacterized protein</fullName>
    </submittedName>
</protein>
<dbReference type="EMBL" id="STGY01000042">
    <property type="protein sequence ID" value="THV41638.1"/>
    <property type="molecule type" value="Genomic_DNA"/>
</dbReference>
<dbReference type="AlphaFoldDB" id="A0A4S8QBB3"/>
<name>A0A4S8QBB3_9ACTN</name>